<dbReference type="InterPro" id="IPR013783">
    <property type="entry name" value="Ig-like_fold"/>
</dbReference>
<name>A0A131ZTU2_SARSC</name>
<dbReference type="InterPro" id="IPR036179">
    <property type="entry name" value="Ig-like_dom_sf"/>
</dbReference>
<dbReference type="EMBL" id="JXLN01001149">
    <property type="protein sequence ID" value="KPM02197.1"/>
    <property type="molecule type" value="Genomic_DNA"/>
</dbReference>
<dbReference type="InterPro" id="IPR003961">
    <property type="entry name" value="FN3_dom"/>
</dbReference>
<organism evidence="2 3">
    <name type="scientific">Sarcoptes scabiei</name>
    <name type="common">Itch mite</name>
    <name type="synonym">Acarus scabiei</name>
    <dbReference type="NCBI Taxonomy" id="52283"/>
    <lineage>
        <taxon>Eukaryota</taxon>
        <taxon>Metazoa</taxon>
        <taxon>Ecdysozoa</taxon>
        <taxon>Arthropoda</taxon>
        <taxon>Chelicerata</taxon>
        <taxon>Arachnida</taxon>
        <taxon>Acari</taxon>
        <taxon>Acariformes</taxon>
        <taxon>Sarcoptiformes</taxon>
        <taxon>Astigmata</taxon>
        <taxon>Psoroptidia</taxon>
        <taxon>Sarcoptoidea</taxon>
        <taxon>Sarcoptidae</taxon>
        <taxon>Sarcoptinae</taxon>
        <taxon>Sarcoptes</taxon>
    </lineage>
</organism>
<reference evidence="2 3" key="1">
    <citation type="journal article" date="2015" name="Parasit. Vectors">
        <title>Draft genome of the scabies mite.</title>
        <authorList>
            <person name="Rider S.D.Jr."/>
            <person name="Morgan M.S."/>
            <person name="Arlian L.G."/>
        </authorList>
    </citation>
    <scope>NUCLEOTIDE SEQUENCE [LARGE SCALE GENOMIC DNA]</scope>
    <source>
        <strain evidence="2">Arlian Lab</strain>
    </source>
</reference>
<evidence type="ECO:0000256" key="1">
    <source>
        <dbReference type="SAM" id="MobiDB-lite"/>
    </source>
</evidence>
<feature type="compositionally biased region" description="Acidic residues" evidence="1">
    <location>
        <begin position="210"/>
        <end position="224"/>
    </location>
</feature>
<dbReference type="SMART" id="SM00060">
    <property type="entry name" value="FN3"/>
    <property type="match status" value="1"/>
</dbReference>
<gene>
    <name evidence="2" type="ORF">QR98_0006060</name>
</gene>
<dbReference type="SUPFAM" id="SSF49265">
    <property type="entry name" value="Fibronectin type III"/>
    <property type="match status" value="1"/>
</dbReference>
<dbReference type="OrthoDB" id="6514832at2759"/>
<feature type="compositionally biased region" description="Polar residues" evidence="1">
    <location>
        <begin position="225"/>
        <end position="234"/>
    </location>
</feature>
<dbReference type="InterPro" id="IPR036116">
    <property type="entry name" value="FN3_sf"/>
</dbReference>
<sequence length="359" mass="41546">MFYVNLPRCHYRYRFLNDSVGYYHFDRALDSYSNRYALALNESIRLKCHLDSNPKPIKYFWSFDKDRHLGYRFDSKETLFAEASGELLYTIKSSKNYGRIFCWAKNLLGEQRTDFCWFQIIKAGPPDPFQRCQVTNKTTVSLTVECFPGNDGGSRPTFYAQIYEFVGAGDSDGDDEENLSDFTDFDENDRDVEFGRDTFVDRINGFNQSIDDDEDDHRDSDEDLNNFQHNRNTNQQLKTDHIYSVRLDDSNNNDDADEIKNLGIGIERKSKPIQSLSGRKSSSKHKSSASTISLLRNLSSESSPIFFLNHLTPGTFYLIELYAKNSRGKSPISRLKIATLFTKNTKLSIDLFRLILFDF</sequence>
<feature type="region of interest" description="Disordered" evidence="1">
    <location>
        <begin position="205"/>
        <end position="234"/>
    </location>
</feature>
<dbReference type="CDD" id="cd00063">
    <property type="entry name" value="FN3"/>
    <property type="match status" value="1"/>
</dbReference>
<dbReference type="PANTHER" id="PTHR23278">
    <property type="entry name" value="SIDESTEP PROTEIN"/>
    <property type="match status" value="1"/>
</dbReference>
<evidence type="ECO:0000313" key="2">
    <source>
        <dbReference type="EMBL" id="KPM02197.1"/>
    </source>
</evidence>
<protein>
    <submittedName>
        <fullName evidence="2">Uncharacterized protein</fullName>
    </submittedName>
</protein>
<dbReference type="AlphaFoldDB" id="A0A131ZTU2"/>
<dbReference type="SUPFAM" id="SSF48726">
    <property type="entry name" value="Immunoglobulin"/>
    <property type="match status" value="1"/>
</dbReference>
<evidence type="ECO:0000313" key="3">
    <source>
        <dbReference type="Proteomes" id="UP000616769"/>
    </source>
</evidence>
<dbReference type="PANTHER" id="PTHR23278:SF19">
    <property type="entry name" value="OBSCURIN"/>
    <property type="match status" value="1"/>
</dbReference>
<proteinExistence type="predicted"/>
<dbReference type="Gene3D" id="2.60.40.10">
    <property type="entry name" value="Immunoglobulins"/>
    <property type="match status" value="2"/>
</dbReference>
<accession>A0A131ZTU2</accession>
<dbReference type="VEuPathDB" id="VectorBase:SSCA008620"/>
<dbReference type="Proteomes" id="UP000616769">
    <property type="component" value="Unassembled WGS sequence"/>
</dbReference>
<comment type="caution">
    <text evidence="2">The sequence shown here is derived from an EMBL/GenBank/DDBJ whole genome shotgun (WGS) entry which is preliminary data.</text>
</comment>